<dbReference type="GO" id="GO:0020002">
    <property type="term" value="C:host cell plasma membrane"/>
    <property type="evidence" value="ECO:0007669"/>
    <property type="project" value="UniProtKB-SubCell"/>
</dbReference>
<evidence type="ECO:0000256" key="11">
    <source>
        <dbReference type="ARBA" id="ARBA00022879"/>
    </source>
</evidence>
<evidence type="ECO:0000256" key="12">
    <source>
        <dbReference type="ARBA" id="ARBA00022989"/>
    </source>
</evidence>
<name>W5S5T0_9MONO</name>
<feature type="transmembrane region" description="Helical" evidence="18">
    <location>
        <begin position="485"/>
        <end position="508"/>
    </location>
</feature>
<dbReference type="OrthoDB" id="2687at10239"/>
<evidence type="ECO:0000256" key="2">
    <source>
        <dbReference type="ARBA" id="ARBA00016586"/>
    </source>
</evidence>
<keyword evidence="20" id="KW-1185">Reference proteome</keyword>
<keyword evidence="11 18" id="KW-0261">Viral envelope protein</keyword>
<dbReference type="Gene3D" id="2.60.40.1690">
    <property type="entry name" value="Head and neck region of the ectodomain of NDV fusion glycoprotein"/>
    <property type="match status" value="1"/>
</dbReference>
<evidence type="ECO:0000256" key="13">
    <source>
        <dbReference type="ARBA" id="ARBA00023054"/>
    </source>
</evidence>
<organism evidence="19 20">
    <name type="scientific">Sosuga virus</name>
    <dbReference type="NCBI Taxonomy" id="1452514"/>
    <lineage>
        <taxon>Viruses</taxon>
        <taxon>Riboviria</taxon>
        <taxon>Orthornavirae</taxon>
        <taxon>Negarnaviricota</taxon>
        <taxon>Haploviricotina</taxon>
        <taxon>Monjiviricetes</taxon>
        <taxon>Mononegavirales</taxon>
        <taxon>Paramyxoviridae</taxon>
        <taxon>Rubulavirinae</taxon>
        <taxon>Pararubulavirus</taxon>
        <taxon>Pararubulavirus sosugaense</taxon>
    </lineage>
</organism>
<dbReference type="SUPFAM" id="SSF58069">
    <property type="entry name" value="Virus ectodomain"/>
    <property type="match status" value="1"/>
</dbReference>
<dbReference type="SMR" id="W5S5T0"/>
<evidence type="ECO:0000256" key="16">
    <source>
        <dbReference type="ARBA" id="ARBA00023180"/>
    </source>
</evidence>
<dbReference type="SUPFAM" id="SSF69922">
    <property type="entry name" value="Head and neck region of the ectodomain of NDV fusion glycoprotein"/>
    <property type="match status" value="1"/>
</dbReference>
<dbReference type="Proteomes" id="UP000143765">
    <property type="component" value="Segment"/>
</dbReference>
<evidence type="ECO:0000256" key="3">
    <source>
        <dbReference type="ARBA" id="ARBA00022506"/>
    </source>
</evidence>
<keyword evidence="13" id="KW-0175">Coiled coil</keyword>
<keyword evidence="12 18" id="KW-1133">Transmembrane helix</keyword>
<evidence type="ECO:0000256" key="10">
    <source>
        <dbReference type="ARBA" id="ARBA00022870"/>
    </source>
</evidence>
<evidence type="ECO:0000256" key="1">
    <source>
        <dbReference type="ARBA" id="ARBA00008211"/>
    </source>
</evidence>
<dbReference type="Gene3D" id="2.40.490.10">
    <property type="entry name" value="Newcastle disease virus like domain"/>
    <property type="match status" value="1"/>
</dbReference>
<evidence type="ECO:0000256" key="15">
    <source>
        <dbReference type="ARBA" id="ARBA00023157"/>
    </source>
</evidence>
<dbReference type="GO" id="GO:0019031">
    <property type="term" value="C:viral envelope"/>
    <property type="evidence" value="ECO:0007669"/>
    <property type="project" value="UniProtKB-KW"/>
</dbReference>
<dbReference type="GO" id="GO:0019064">
    <property type="term" value="P:fusion of virus membrane with host plasma membrane"/>
    <property type="evidence" value="ECO:0007669"/>
    <property type="project" value="UniProtKB-KW"/>
</dbReference>
<evidence type="ECO:0000256" key="7">
    <source>
        <dbReference type="ARBA" id="ARBA00022692"/>
    </source>
</evidence>
<evidence type="ECO:0000256" key="17">
    <source>
        <dbReference type="ARBA" id="ARBA00023296"/>
    </source>
</evidence>
<dbReference type="Gene3D" id="1.10.287.2480">
    <property type="match status" value="1"/>
</dbReference>
<dbReference type="GeneID" id="20964316"/>
<evidence type="ECO:0000256" key="6">
    <source>
        <dbReference type="ARBA" id="ARBA00022595"/>
    </source>
</evidence>
<evidence type="ECO:0000313" key="19">
    <source>
        <dbReference type="EMBL" id="AHH02039.1"/>
    </source>
</evidence>
<evidence type="ECO:0000313" key="20">
    <source>
        <dbReference type="Proteomes" id="UP000143765"/>
    </source>
</evidence>
<keyword evidence="4" id="KW-1032">Host cell membrane</keyword>
<comment type="similarity">
    <text evidence="1 18">Belongs to the paramyxoviruses fusion glycoprotein family.</text>
</comment>
<dbReference type="GO" id="GO:0055036">
    <property type="term" value="C:virion membrane"/>
    <property type="evidence" value="ECO:0007669"/>
    <property type="project" value="UniProtKB-SubCell"/>
</dbReference>
<dbReference type="KEGG" id="vg:20964316"/>
<dbReference type="InterPro" id="IPR000776">
    <property type="entry name" value="Fusion_F0_Paramyxovir"/>
</dbReference>
<sequence length="534" mass="58054">MAHINSLILLLMLTETGSSVNIQLLQSLGVINTHKRQLAFYNQQPPSYLVIRLLPTLNIPKQNCTLNSINRYEKAVKDIIKPISDNLNWLSDNLIPKRRGKRFAGAAIGLAALGVAVAAQATAAVALVEARANAEKISSMSAALQETNQAVSSLTAAMASSGIAIQAIQNEINNVIHPILNQVQCGVLDSQIASILNLYLIKITTIFNNQLTNPALHRISIQALSVLMQSTKDSLKNLTAGDTQTSLDLIRTNLIEGQIVAVNMTTLQMVIAVYIPAVAKLESAVLLDFISITVSSNQSEVMLQLPSRILEVGNNIYTFKGDQCTLTETTAYCLYSDAVPVNEKISDCMKGIQSSCIFTRIIGSFANRFASVNGAIFANCKSLTCSCTQPDGLIYQPDNVPLTIIDKIKCSKLNIGHLTFNIRDSTNATIDLHTDLSDSQITITNPLDLSAELTQINNSVINSHLHLMNSENILRRIDSGLFSKAIMIFLLVGVCSLIIVVIGLIVWIRFILLHLKSSSHTNRQGSSLFSIDSV</sequence>
<evidence type="ECO:0000256" key="14">
    <source>
        <dbReference type="ARBA" id="ARBA00023136"/>
    </source>
</evidence>
<protein>
    <recommendedName>
        <fullName evidence="2 18">Fusion glycoprotein F0</fullName>
    </recommendedName>
</protein>
<evidence type="ECO:0000256" key="9">
    <source>
        <dbReference type="ARBA" id="ARBA00022844"/>
    </source>
</evidence>
<keyword evidence="6" id="KW-1162">Viral penetration into host cytoplasm</keyword>
<dbReference type="Gene3D" id="6.10.10.110">
    <property type="match status" value="1"/>
</dbReference>
<dbReference type="RefSeq" id="YP_009094032.1">
    <property type="nucleotide sequence ID" value="NC_025343.1"/>
</dbReference>
<keyword evidence="9" id="KW-0946">Virion</keyword>
<accession>W5S5T0</accession>
<evidence type="ECO:0000256" key="5">
    <source>
        <dbReference type="ARBA" id="ARBA00022521"/>
    </source>
</evidence>
<evidence type="ECO:0000256" key="4">
    <source>
        <dbReference type="ARBA" id="ARBA00022511"/>
    </source>
</evidence>
<dbReference type="GO" id="GO:0046718">
    <property type="term" value="P:symbiont entry into host cell"/>
    <property type="evidence" value="ECO:0007669"/>
    <property type="project" value="UniProtKB-KW"/>
</dbReference>
<keyword evidence="7 18" id="KW-0812">Transmembrane</keyword>
<keyword evidence="10" id="KW-1043">Host membrane</keyword>
<keyword evidence="15" id="KW-1015">Disulfide bond</keyword>
<comment type="subcellular location">
    <subcellularLocation>
        <location evidence="18">Virion membrane</location>
        <topology evidence="18">Single-pass type I membrane protein</topology>
    </subcellularLocation>
    <subcellularLocation>
        <location evidence="18">Host cell membrane</location>
        <topology evidence="18">Single-pass membrane protein</topology>
    </subcellularLocation>
</comment>
<keyword evidence="8" id="KW-0732">Signal</keyword>
<dbReference type="Pfam" id="PF00523">
    <property type="entry name" value="Fusion_gly"/>
    <property type="match status" value="1"/>
</dbReference>
<comment type="subunit">
    <text evidence="18">Homotrimer of disulfide-linked F1-F2.</text>
</comment>
<reference evidence="19 20" key="1">
    <citation type="journal article" date="2014" name="Emerg. Infect. Dis.">
        <title>Novel paramyxovirus associated with severe acute febrile disease, South Sudan and Uganda, 2012.</title>
        <authorList>
            <person name="Albarino C.G."/>
            <person name="Foltzer M."/>
            <person name="Towner J.S."/>
            <person name="Rowe L.A."/>
            <person name="Campbell S."/>
            <person name="Jaramillo C.M."/>
            <person name="Bird B.H."/>
            <person name="Reeder D.M."/>
            <person name="Vodzak M.E."/>
            <person name="Rota P."/>
            <person name="Metcalfe M.G."/>
            <person name="Spiropoulou C.F."/>
            <person name="Knust B."/>
            <person name="Vincent J.P."/>
            <person name="Frace M.A."/>
            <person name="Nichol S.T."/>
            <person name="Rollin P.E."/>
            <person name="Stroher U."/>
        </authorList>
    </citation>
    <scope>NUCLEOTIDE SEQUENCE [LARGE SCALE GENOMIC DNA]</scope>
    <source>
        <strain evidence="19">2012</strain>
    </source>
</reference>
<evidence type="ECO:0000256" key="18">
    <source>
        <dbReference type="RuleBase" id="RU003705"/>
    </source>
</evidence>
<keyword evidence="3" id="KW-1168">Fusion of virus membrane with host membrane</keyword>
<proteinExistence type="inferred from homology"/>
<keyword evidence="14 18" id="KW-0472">Membrane</keyword>
<keyword evidence="16" id="KW-0325">Glycoprotein</keyword>
<evidence type="ECO:0000256" key="8">
    <source>
        <dbReference type="ARBA" id="ARBA00022729"/>
    </source>
</evidence>
<keyword evidence="5" id="KW-1169">Fusion of virus membrane with host cell membrane</keyword>
<keyword evidence="17" id="KW-1160">Virus entry into host cell</keyword>
<dbReference type="EMBL" id="KF774436">
    <property type="protein sequence ID" value="AHH02039.1"/>
    <property type="molecule type" value="Viral_cRNA"/>
</dbReference>